<dbReference type="GO" id="GO:0046872">
    <property type="term" value="F:metal ion binding"/>
    <property type="evidence" value="ECO:0007669"/>
    <property type="project" value="UniProtKB-KW"/>
</dbReference>
<evidence type="ECO:0000256" key="9">
    <source>
        <dbReference type="HAMAP-Rule" id="MF_00206"/>
    </source>
</evidence>
<feature type="binding site" evidence="9">
    <location>
        <position position="71"/>
    </location>
    <ligand>
        <name>[4Fe-4S] cluster</name>
        <dbReference type="ChEBI" id="CHEBI:49883"/>
        <label>2</label>
        <note>4Fe-4S-S-AdoMet</note>
    </ligand>
</feature>
<dbReference type="NCBIfam" id="NF004019">
    <property type="entry name" value="PRK05481.1"/>
    <property type="match status" value="1"/>
</dbReference>
<name>A0A6P1M8L8_9BACT</name>
<evidence type="ECO:0000256" key="3">
    <source>
        <dbReference type="ARBA" id="ARBA00022679"/>
    </source>
</evidence>
<comment type="subcellular location">
    <subcellularLocation>
        <location evidence="9">Cytoplasm</location>
    </subcellularLocation>
</comment>
<feature type="binding site" evidence="9">
    <location>
        <position position="67"/>
    </location>
    <ligand>
        <name>[4Fe-4S] cluster</name>
        <dbReference type="ChEBI" id="CHEBI:49883"/>
        <label>2</label>
        <note>4Fe-4S-S-AdoMet</note>
    </ligand>
</feature>
<comment type="similarity">
    <text evidence="9">Belongs to the radical SAM superfamily. Lipoyl synthase family.</text>
</comment>
<feature type="domain" description="Radical SAM core" evidence="10">
    <location>
        <begin position="53"/>
        <end position="265"/>
    </location>
</feature>
<dbReference type="InterPro" id="IPR007197">
    <property type="entry name" value="rSAM"/>
</dbReference>
<feature type="binding site" evidence="9">
    <location>
        <position position="41"/>
    </location>
    <ligand>
        <name>[4Fe-4S] cluster</name>
        <dbReference type="ChEBI" id="CHEBI:49883"/>
        <label>1</label>
    </ligand>
</feature>
<dbReference type="SFLD" id="SFLDF00271">
    <property type="entry name" value="lipoyl_synthase"/>
    <property type="match status" value="1"/>
</dbReference>
<dbReference type="PANTHER" id="PTHR10949:SF0">
    <property type="entry name" value="LIPOYL SYNTHASE, MITOCHONDRIAL"/>
    <property type="match status" value="1"/>
</dbReference>
<dbReference type="EC" id="2.8.1.8" evidence="9"/>
<evidence type="ECO:0000256" key="4">
    <source>
        <dbReference type="ARBA" id="ARBA00022691"/>
    </source>
</evidence>
<protein>
    <recommendedName>
        <fullName evidence="9">Lipoyl synthase</fullName>
        <ecNumber evidence="9">2.8.1.8</ecNumber>
    </recommendedName>
    <alternativeName>
        <fullName evidence="9">Lip-syn</fullName>
        <shortName evidence="9">LS</shortName>
    </alternativeName>
    <alternativeName>
        <fullName evidence="9">Lipoate synthase</fullName>
    </alternativeName>
    <alternativeName>
        <fullName evidence="9">Lipoic acid synthase</fullName>
    </alternativeName>
    <alternativeName>
        <fullName evidence="9">Sulfur insertion protein LipA</fullName>
    </alternativeName>
</protein>
<comment type="cofactor">
    <cofactor evidence="9">
        <name>[4Fe-4S] cluster</name>
        <dbReference type="ChEBI" id="CHEBI:49883"/>
    </cofactor>
    <text evidence="9">Binds 2 [4Fe-4S] clusters per subunit. One cluster is coordinated with 3 cysteines and an exchangeable S-adenosyl-L-methionine.</text>
</comment>
<dbReference type="PIRSF" id="PIRSF005963">
    <property type="entry name" value="Lipoyl_synth"/>
    <property type="match status" value="1"/>
</dbReference>
<dbReference type="SMART" id="SM00729">
    <property type="entry name" value="Elp3"/>
    <property type="match status" value="1"/>
</dbReference>
<dbReference type="PANTHER" id="PTHR10949">
    <property type="entry name" value="LIPOYL SYNTHASE"/>
    <property type="match status" value="1"/>
</dbReference>
<keyword evidence="2 9" id="KW-0963">Cytoplasm</keyword>
<keyword evidence="4 9" id="KW-0949">S-adenosyl-L-methionine</keyword>
<dbReference type="InterPro" id="IPR013785">
    <property type="entry name" value="Aldolase_TIM"/>
</dbReference>
<comment type="function">
    <text evidence="9">Catalyzes the radical-mediated insertion of two sulfur atoms into the C-6 and C-8 positions of the octanoyl moiety bound to the lipoyl domains of lipoate-dependent enzymes, thereby converting the octanoylated domains into lipoylated derivatives.</text>
</comment>
<dbReference type="SUPFAM" id="SSF102114">
    <property type="entry name" value="Radical SAM enzymes"/>
    <property type="match status" value="1"/>
</dbReference>
<dbReference type="FunFam" id="3.20.20.70:FF:000186">
    <property type="entry name" value="Lipoyl synthase"/>
    <property type="match status" value="1"/>
</dbReference>
<dbReference type="PROSITE" id="PS51918">
    <property type="entry name" value="RADICAL_SAM"/>
    <property type="match status" value="1"/>
</dbReference>
<comment type="catalytic activity">
    <reaction evidence="8 9">
        <text>[[Fe-S] cluster scaffold protein carrying a second [4Fe-4S](2+) cluster] + N(6)-octanoyl-L-lysyl-[protein] + 2 oxidized [2Fe-2S]-[ferredoxin] + 2 S-adenosyl-L-methionine + 4 H(+) = [[Fe-S] cluster scaffold protein] + N(6)-[(R)-dihydrolipoyl]-L-lysyl-[protein] + 4 Fe(3+) + 2 hydrogen sulfide + 2 5'-deoxyadenosine + 2 L-methionine + 2 reduced [2Fe-2S]-[ferredoxin]</text>
        <dbReference type="Rhea" id="RHEA:16585"/>
        <dbReference type="Rhea" id="RHEA-COMP:9928"/>
        <dbReference type="Rhea" id="RHEA-COMP:10000"/>
        <dbReference type="Rhea" id="RHEA-COMP:10001"/>
        <dbReference type="Rhea" id="RHEA-COMP:10475"/>
        <dbReference type="Rhea" id="RHEA-COMP:14568"/>
        <dbReference type="Rhea" id="RHEA-COMP:14569"/>
        <dbReference type="ChEBI" id="CHEBI:15378"/>
        <dbReference type="ChEBI" id="CHEBI:17319"/>
        <dbReference type="ChEBI" id="CHEBI:29034"/>
        <dbReference type="ChEBI" id="CHEBI:29919"/>
        <dbReference type="ChEBI" id="CHEBI:33722"/>
        <dbReference type="ChEBI" id="CHEBI:33737"/>
        <dbReference type="ChEBI" id="CHEBI:33738"/>
        <dbReference type="ChEBI" id="CHEBI:57844"/>
        <dbReference type="ChEBI" id="CHEBI:59789"/>
        <dbReference type="ChEBI" id="CHEBI:78809"/>
        <dbReference type="ChEBI" id="CHEBI:83100"/>
        <dbReference type="EC" id="2.8.1.8"/>
    </reaction>
</comment>
<comment type="pathway">
    <text evidence="9">Protein modification; protein lipoylation via endogenous pathway; protein N(6)-(lipoyl)lysine from octanoyl-[acyl-carrier-protein]: step 2/2.</text>
</comment>
<dbReference type="AlphaFoldDB" id="A0A6P1M8L8"/>
<keyword evidence="6 9" id="KW-0408">Iron</keyword>
<evidence type="ECO:0000256" key="5">
    <source>
        <dbReference type="ARBA" id="ARBA00022723"/>
    </source>
</evidence>
<dbReference type="GO" id="GO:0051539">
    <property type="term" value="F:4 iron, 4 sulfur cluster binding"/>
    <property type="evidence" value="ECO:0007669"/>
    <property type="project" value="UniProtKB-UniRule"/>
</dbReference>
<feature type="binding site" evidence="9">
    <location>
        <position position="46"/>
    </location>
    <ligand>
        <name>[4Fe-4S] cluster</name>
        <dbReference type="ChEBI" id="CHEBI:49883"/>
        <label>1</label>
    </ligand>
</feature>
<dbReference type="GO" id="GO:0005737">
    <property type="term" value="C:cytoplasm"/>
    <property type="evidence" value="ECO:0007669"/>
    <property type="project" value="UniProtKB-SubCell"/>
</dbReference>
<dbReference type="InterPro" id="IPR006638">
    <property type="entry name" value="Elp3/MiaA/NifB-like_rSAM"/>
</dbReference>
<proteinExistence type="inferred from homology"/>
<dbReference type="GO" id="GO:0016992">
    <property type="term" value="F:lipoate synthase activity"/>
    <property type="evidence" value="ECO:0007669"/>
    <property type="project" value="UniProtKB-UniRule"/>
</dbReference>
<evidence type="ECO:0000256" key="1">
    <source>
        <dbReference type="ARBA" id="ARBA00022485"/>
    </source>
</evidence>
<dbReference type="CDD" id="cd01335">
    <property type="entry name" value="Radical_SAM"/>
    <property type="match status" value="1"/>
</dbReference>
<dbReference type="SFLD" id="SFLDG01058">
    <property type="entry name" value="lipoyl_synthase_like"/>
    <property type="match status" value="1"/>
</dbReference>
<evidence type="ECO:0000313" key="12">
    <source>
        <dbReference type="Proteomes" id="UP000464954"/>
    </source>
</evidence>
<dbReference type="InterPro" id="IPR003698">
    <property type="entry name" value="Lipoyl_synth"/>
</dbReference>
<dbReference type="KEGG" id="taer:GT409_12530"/>
<keyword evidence="1 9" id="KW-0004">4Fe-4S</keyword>
<dbReference type="Pfam" id="PF04055">
    <property type="entry name" value="Radical_SAM"/>
    <property type="match status" value="1"/>
</dbReference>
<gene>
    <name evidence="9 11" type="primary">lipA</name>
    <name evidence="11" type="ORF">GT409_12530</name>
</gene>
<dbReference type="RefSeq" id="WP_160629409.1">
    <property type="nucleotide sequence ID" value="NZ_CP047593.1"/>
</dbReference>
<evidence type="ECO:0000256" key="2">
    <source>
        <dbReference type="ARBA" id="ARBA00022490"/>
    </source>
</evidence>
<feature type="binding site" evidence="9">
    <location>
        <position position="74"/>
    </location>
    <ligand>
        <name>[4Fe-4S] cluster</name>
        <dbReference type="ChEBI" id="CHEBI:49883"/>
        <label>2</label>
        <note>4Fe-4S-S-AdoMet</note>
    </ligand>
</feature>
<dbReference type="NCBIfam" id="TIGR00510">
    <property type="entry name" value="lipA"/>
    <property type="match status" value="1"/>
</dbReference>
<evidence type="ECO:0000256" key="6">
    <source>
        <dbReference type="ARBA" id="ARBA00023004"/>
    </source>
</evidence>
<evidence type="ECO:0000313" key="11">
    <source>
        <dbReference type="EMBL" id="QHI70231.1"/>
    </source>
</evidence>
<dbReference type="Proteomes" id="UP000464954">
    <property type="component" value="Chromosome"/>
</dbReference>
<dbReference type="GO" id="GO:0009249">
    <property type="term" value="P:protein lipoylation"/>
    <property type="evidence" value="ECO:0007669"/>
    <property type="project" value="UniProtKB-UniRule"/>
</dbReference>
<evidence type="ECO:0000259" key="10">
    <source>
        <dbReference type="PROSITE" id="PS51918"/>
    </source>
</evidence>
<evidence type="ECO:0000256" key="7">
    <source>
        <dbReference type="ARBA" id="ARBA00023014"/>
    </source>
</evidence>
<dbReference type="Gene3D" id="3.20.20.70">
    <property type="entry name" value="Aldolase class I"/>
    <property type="match status" value="1"/>
</dbReference>
<dbReference type="InterPro" id="IPR058240">
    <property type="entry name" value="rSAM_sf"/>
</dbReference>
<evidence type="ECO:0000256" key="8">
    <source>
        <dbReference type="ARBA" id="ARBA00047326"/>
    </source>
</evidence>
<dbReference type="EMBL" id="CP047593">
    <property type="protein sequence ID" value="QHI70231.1"/>
    <property type="molecule type" value="Genomic_DNA"/>
</dbReference>
<dbReference type="UniPathway" id="UPA00538">
    <property type="reaction ID" value="UER00593"/>
</dbReference>
<sequence>MSTLRPKAQRLPQWLRRPISTDQDYPDVSKLLGSLQLNTVCASAKCPNRHECWNRGTATIMILGNTCTRNCRFCNVNTGRPEPIDTDEPARVAEAAKRLNLRHVVITSVTRDDLPDGGAQIFADTIRAIKGVLPEASVEVLTPDFVEHLDVVLDAEPLVFNHNLETVRRLQETVRPQASYEKSLKTLRYAAERGGVLVKSGLMLGLGETDEEVFQALEDLYSAGVRLLTLGQYLAPTREHHPVERFISPEHFDELAARAREMGFEGVAAGPLVRSSYRADQLVAKEN</sequence>
<dbReference type="HAMAP" id="MF_00206">
    <property type="entry name" value="Lipoyl_synth"/>
    <property type="match status" value="1"/>
</dbReference>
<keyword evidence="7 9" id="KW-0411">Iron-sulfur</keyword>
<keyword evidence="12" id="KW-1185">Reference proteome</keyword>
<dbReference type="NCBIfam" id="NF009544">
    <property type="entry name" value="PRK12928.1"/>
    <property type="match status" value="1"/>
</dbReference>
<reference evidence="11 12" key="1">
    <citation type="submission" date="2020-01" db="EMBL/GenBank/DDBJ databases">
        <title>Ponticoccus aerotolerans gen. nov., sp. nov., an anaerobic bacterium and proposal of Ponticoccusceae fam. nov., Ponticoccusles ord. nov. and Ponticoccuse classis nov. in the phylum Kiritimatiellaeota.</title>
        <authorList>
            <person name="Zhou L.Y."/>
            <person name="Du Z.J."/>
        </authorList>
    </citation>
    <scope>NUCLEOTIDE SEQUENCE [LARGE SCALE GENOMIC DNA]</scope>
    <source>
        <strain evidence="11 12">S-5007</strain>
    </source>
</reference>
<feature type="binding site" evidence="9">
    <location>
        <position position="52"/>
    </location>
    <ligand>
        <name>[4Fe-4S] cluster</name>
        <dbReference type="ChEBI" id="CHEBI:49883"/>
        <label>1</label>
    </ligand>
</feature>
<keyword evidence="3 9" id="KW-0808">Transferase</keyword>
<accession>A0A6P1M8L8</accession>
<feature type="binding site" evidence="9">
    <location>
        <position position="276"/>
    </location>
    <ligand>
        <name>[4Fe-4S] cluster</name>
        <dbReference type="ChEBI" id="CHEBI:49883"/>
        <label>1</label>
    </ligand>
</feature>
<keyword evidence="5 9" id="KW-0479">Metal-binding</keyword>
<dbReference type="SFLD" id="SFLDS00029">
    <property type="entry name" value="Radical_SAM"/>
    <property type="match status" value="1"/>
</dbReference>
<organism evidence="11 12">
    <name type="scientific">Tichowtungia aerotolerans</name>
    <dbReference type="NCBI Taxonomy" id="2697043"/>
    <lineage>
        <taxon>Bacteria</taxon>
        <taxon>Pseudomonadati</taxon>
        <taxon>Kiritimatiellota</taxon>
        <taxon>Tichowtungiia</taxon>
        <taxon>Tichowtungiales</taxon>
        <taxon>Tichowtungiaceae</taxon>
        <taxon>Tichowtungia</taxon>
    </lineage>
</organism>